<sequence>MAIGLVDSPEGFLDGLQRLVRGSGVMAAALTGGEDGDVECEGWRDEERGVGSMSDWLSLLAAAGSGEESKKLKLYSYWRSSCAFRVRKPLNLKGSVVIEKLSLDYVESLFSRVPPVH</sequence>
<name>A0A2G2WPL8_CAPBA</name>
<dbReference type="AlphaFoldDB" id="A0A2G2WPL8"/>
<dbReference type="EMBL" id="MLFT02000005">
    <property type="protein sequence ID" value="PHT47151.1"/>
    <property type="molecule type" value="Genomic_DNA"/>
</dbReference>
<gene>
    <name evidence="1" type="ORF">CQW23_11359</name>
</gene>
<dbReference type="OrthoDB" id="4951845at2759"/>
<reference evidence="2" key="2">
    <citation type="journal article" date="2017" name="J. Anim. Genet.">
        <title>Multiple reference genome sequences of hot pepper reveal the massive evolution of plant disease resistance genes by retroduplication.</title>
        <authorList>
            <person name="Kim S."/>
            <person name="Park J."/>
            <person name="Yeom S.-I."/>
            <person name="Kim Y.-M."/>
            <person name="Seo E."/>
            <person name="Kim K.-T."/>
            <person name="Kim M.-S."/>
            <person name="Lee J.M."/>
            <person name="Cheong K."/>
            <person name="Shin H.-S."/>
            <person name="Kim S.-B."/>
            <person name="Han K."/>
            <person name="Lee J."/>
            <person name="Park M."/>
            <person name="Lee H.-A."/>
            <person name="Lee H.-Y."/>
            <person name="Lee Y."/>
            <person name="Oh S."/>
            <person name="Lee J.H."/>
            <person name="Choi E."/>
            <person name="Choi E."/>
            <person name="Lee S.E."/>
            <person name="Jeon J."/>
            <person name="Kim H."/>
            <person name="Choi G."/>
            <person name="Song H."/>
            <person name="Lee J."/>
            <person name="Lee S.-C."/>
            <person name="Kwon J.-K."/>
            <person name="Lee H.-Y."/>
            <person name="Koo N."/>
            <person name="Hong Y."/>
            <person name="Kim R.W."/>
            <person name="Kang W.-H."/>
            <person name="Huh J.H."/>
            <person name="Kang B.-C."/>
            <person name="Yang T.-J."/>
            <person name="Lee Y.-H."/>
            <person name="Bennetzen J.L."/>
            <person name="Choi D."/>
        </authorList>
    </citation>
    <scope>NUCLEOTIDE SEQUENCE [LARGE SCALE GENOMIC DNA]</scope>
    <source>
        <strain evidence="2">cv. PBC81</strain>
    </source>
</reference>
<evidence type="ECO:0000313" key="2">
    <source>
        <dbReference type="Proteomes" id="UP000224567"/>
    </source>
</evidence>
<proteinExistence type="predicted"/>
<organism evidence="1 2">
    <name type="scientific">Capsicum baccatum</name>
    <name type="common">Peruvian pepper</name>
    <dbReference type="NCBI Taxonomy" id="33114"/>
    <lineage>
        <taxon>Eukaryota</taxon>
        <taxon>Viridiplantae</taxon>
        <taxon>Streptophyta</taxon>
        <taxon>Embryophyta</taxon>
        <taxon>Tracheophyta</taxon>
        <taxon>Spermatophyta</taxon>
        <taxon>Magnoliopsida</taxon>
        <taxon>eudicotyledons</taxon>
        <taxon>Gunneridae</taxon>
        <taxon>Pentapetalae</taxon>
        <taxon>asterids</taxon>
        <taxon>lamiids</taxon>
        <taxon>Solanales</taxon>
        <taxon>Solanaceae</taxon>
        <taxon>Solanoideae</taxon>
        <taxon>Capsiceae</taxon>
        <taxon>Capsicum</taxon>
    </lineage>
</organism>
<dbReference type="Proteomes" id="UP000224567">
    <property type="component" value="Unassembled WGS sequence"/>
</dbReference>
<dbReference type="STRING" id="33114.A0A2G2WPL8"/>
<accession>A0A2G2WPL8</accession>
<comment type="caution">
    <text evidence="1">The sequence shown here is derived from an EMBL/GenBank/DDBJ whole genome shotgun (WGS) entry which is preliminary data.</text>
</comment>
<reference evidence="1 2" key="1">
    <citation type="journal article" date="2017" name="Genome Biol.">
        <title>New reference genome sequences of hot pepper reveal the massive evolution of plant disease-resistance genes by retroduplication.</title>
        <authorList>
            <person name="Kim S."/>
            <person name="Park J."/>
            <person name="Yeom S.I."/>
            <person name="Kim Y.M."/>
            <person name="Seo E."/>
            <person name="Kim K.T."/>
            <person name="Kim M.S."/>
            <person name="Lee J.M."/>
            <person name="Cheong K."/>
            <person name="Shin H.S."/>
            <person name="Kim S.B."/>
            <person name="Han K."/>
            <person name="Lee J."/>
            <person name="Park M."/>
            <person name="Lee H.A."/>
            <person name="Lee H.Y."/>
            <person name="Lee Y."/>
            <person name="Oh S."/>
            <person name="Lee J.H."/>
            <person name="Choi E."/>
            <person name="Choi E."/>
            <person name="Lee S.E."/>
            <person name="Jeon J."/>
            <person name="Kim H."/>
            <person name="Choi G."/>
            <person name="Song H."/>
            <person name="Lee J."/>
            <person name="Lee S.C."/>
            <person name="Kwon J.K."/>
            <person name="Lee H.Y."/>
            <person name="Koo N."/>
            <person name="Hong Y."/>
            <person name="Kim R.W."/>
            <person name="Kang W.H."/>
            <person name="Huh J.H."/>
            <person name="Kang B.C."/>
            <person name="Yang T.J."/>
            <person name="Lee Y.H."/>
            <person name="Bennetzen J.L."/>
            <person name="Choi D."/>
        </authorList>
    </citation>
    <scope>NUCLEOTIDE SEQUENCE [LARGE SCALE GENOMIC DNA]</scope>
    <source>
        <strain evidence="2">cv. PBC81</strain>
    </source>
</reference>
<evidence type="ECO:0000313" key="1">
    <source>
        <dbReference type="EMBL" id="PHT47151.1"/>
    </source>
</evidence>
<dbReference type="GO" id="GO:0016740">
    <property type="term" value="F:transferase activity"/>
    <property type="evidence" value="ECO:0007669"/>
    <property type="project" value="UniProtKB-KW"/>
</dbReference>
<keyword evidence="2" id="KW-1185">Reference proteome</keyword>
<protein>
    <submittedName>
        <fullName evidence="1">Glutathione S-transferase Z1</fullName>
    </submittedName>
</protein>